<keyword evidence="6" id="KW-0808">Transferase</keyword>
<gene>
    <name evidence="6" type="ORF">QC818_00875</name>
</gene>
<dbReference type="EC" id="2.7.7.65" evidence="1"/>
<dbReference type="InterPro" id="IPR000160">
    <property type="entry name" value="GGDEF_dom"/>
</dbReference>
<feature type="transmembrane region" description="Helical" evidence="4">
    <location>
        <begin position="28"/>
        <end position="47"/>
    </location>
</feature>
<keyword evidence="6" id="KW-0548">Nucleotidyltransferase</keyword>
<dbReference type="NCBIfam" id="TIGR00254">
    <property type="entry name" value="GGDEF"/>
    <property type="match status" value="1"/>
</dbReference>
<feature type="transmembrane region" description="Helical" evidence="4">
    <location>
        <begin position="170"/>
        <end position="191"/>
    </location>
</feature>
<sequence>MPTERLRRLGRGIRTALGSRLARRQVRLVLIVALGVGWLLSALQIAVDYRAYRDSLTTQLDQLVTTTLSTAAAAAWQLDGQLARVVCEGLTAHPAIDGCVLRLPGPLSLGETRVEPATTWLPLSDGLFGGRQRRELPLRHEGPKAIGRLALDLNPASAVNDFSRRVLTHLLTGTLRALVLALVLFAVFHVLTLRPITRLSRFLSDADPGAAGVELTRPARHRHDDEIRSLETATLGLMQTVSRQMADLKAAKRDLEHTNRHLEDRIRARTRELEQAMRVMRDRAYTDPLTGLANRRAFFEAAADYLARWRRDGEAFAVVLADLDEFKAINDRLGHDLGDRALQAVADGWRRTCRQDDCIARFGGEEFIGLFRVDDRDQAREVAERLRREVAALRLEDLPWSLTVSLGVALVGPGDEAIDGLVTRADQALYRAKRGGRNRVEDDAAG</sequence>
<dbReference type="Proteomes" id="UP001264519">
    <property type="component" value="Unassembled WGS sequence"/>
</dbReference>
<dbReference type="CDD" id="cd01949">
    <property type="entry name" value="GGDEF"/>
    <property type="match status" value="1"/>
</dbReference>
<evidence type="ECO:0000256" key="2">
    <source>
        <dbReference type="ARBA" id="ARBA00034247"/>
    </source>
</evidence>
<comment type="catalytic activity">
    <reaction evidence="2">
        <text>2 GTP = 3',3'-c-di-GMP + 2 diphosphate</text>
        <dbReference type="Rhea" id="RHEA:24898"/>
        <dbReference type="ChEBI" id="CHEBI:33019"/>
        <dbReference type="ChEBI" id="CHEBI:37565"/>
        <dbReference type="ChEBI" id="CHEBI:58805"/>
        <dbReference type="EC" id="2.7.7.65"/>
    </reaction>
</comment>
<evidence type="ECO:0000313" key="6">
    <source>
        <dbReference type="EMBL" id="MDR5865340.1"/>
    </source>
</evidence>
<dbReference type="SMART" id="SM00267">
    <property type="entry name" value="GGDEF"/>
    <property type="match status" value="1"/>
</dbReference>
<keyword evidence="4" id="KW-0812">Transmembrane</keyword>
<dbReference type="PANTHER" id="PTHR45138:SF9">
    <property type="entry name" value="DIGUANYLATE CYCLASE DGCM-RELATED"/>
    <property type="match status" value="1"/>
</dbReference>
<dbReference type="RefSeq" id="WP_309650937.1">
    <property type="nucleotide sequence ID" value="NZ_JARWAK010000001.1"/>
</dbReference>
<protein>
    <recommendedName>
        <fullName evidence="1">diguanylate cyclase</fullName>
        <ecNumber evidence="1">2.7.7.65</ecNumber>
    </recommendedName>
</protein>
<evidence type="ECO:0000256" key="3">
    <source>
        <dbReference type="SAM" id="Coils"/>
    </source>
</evidence>
<dbReference type="EMBL" id="JARWAK010000001">
    <property type="protein sequence ID" value="MDR5865340.1"/>
    <property type="molecule type" value="Genomic_DNA"/>
</dbReference>
<keyword evidence="4" id="KW-0472">Membrane</keyword>
<evidence type="ECO:0000259" key="5">
    <source>
        <dbReference type="PROSITE" id="PS50887"/>
    </source>
</evidence>
<dbReference type="Pfam" id="PF00990">
    <property type="entry name" value="GGDEF"/>
    <property type="match status" value="1"/>
</dbReference>
<organism evidence="6 7">
    <name type="scientific">Halomonas koreensis</name>
    <dbReference type="NCBI Taxonomy" id="245385"/>
    <lineage>
        <taxon>Bacteria</taxon>
        <taxon>Pseudomonadati</taxon>
        <taxon>Pseudomonadota</taxon>
        <taxon>Gammaproteobacteria</taxon>
        <taxon>Oceanospirillales</taxon>
        <taxon>Halomonadaceae</taxon>
        <taxon>Halomonas</taxon>
    </lineage>
</organism>
<proteinExistence type="predicted"/>
<keyword evidence="7" id="KW-1185">Reference proteome</keyword>
<name>A0ABU1FXD6_9GAMM</name>
<comment type="caution">
    <text evidence="6">The sequence shown here is derived from an EMBL/GenBank/DDBJ whole genome shotgun (WGS) entry which is preliminary data.</text>
</comment>
<keyword evidence="4" id="KW-1133">Transmembrane helix</keyword>
<dbReference type="InterPro" id="IPR029787">
    <property type="entry name" value="Nucleotide_cyclase"/>
</dbReference>
<dbReference type="PROSITE" id="PS50887">
    <property type="entry name" value="GGDEF"/>
    <property type="match status" value="1"/>
</dbReference>
<dbReference type="GO" id="GO:0052621">
    <property type="term" value="F:diguanylate cyclase activity"/>
    <property type="evidence" value="ECO:0007669"/>
    <property type="project" value="UniProtKB-EC"/>
</dbReference>
<dbReference type="InterPro" id="IPR050469">
    <property type="entry name" value="Diguanylate_Cyclase"/>
</dbReference>
<dbReference type="InterPro" id="IPR043128">
    <property type="entry name" value="Rev_trsase/Diguanyl_cyclase"/>
</dbReference>
<dbReference type="Gene3D" id="3.30.70.270">
    <property type="match status" value="1"/>
</dbReference>
<evidence type="ECO:0000313" key="7">
    <source>
        <dbReference type="Proteomes" id="UP001264519"/>
    </source>
</evidence>
<feature type="domain" description="GGDEF" evidence="5">
    <location>
        <begin position="314"/>
        <end position="445"/>
    </location>
</feature>
<evidence type="ECO:0000256" key="4">
    <source>
        <dbReference type="SAM" id="Phobius"/>
    </source>
</evidence>
<feature type="coiled-coil region" evidence="3">
    <location>
        <begin position="238"/>
        <end position="279"/>
    </location>
</feature>
<dbReference type="PANTHER" id="PTHR45138">
    <property type="entry name" value="REGULATORY COMPONENTS OF SENSORY TRANSDUCTION SYSTEM"/>
    <property type="match status" value="1"/>
</dbReference>
<dbReference type="SUPFAM" id="SSF55073">
    <property type="entry name" value="Nucleotide cyclase"/>
    <property type="match status" value="1"/>
</dbReference>
<accession>A0ABU1FXD6</accession>
<keyword evidence="3" id="KW-0175">Coiled coil</keyword>
<evidence type="ECO:0000256" key="1">
    <source>
        <dbReference type="ARBA" id="ARBA00012528"/>
    </source>
</evidence>
<reference evidence="6 7" key="1">
    <citation type="submission" date="2023-04" db="EMBL/GenBank/DDBJ databases">
        <title>A long-awaited taxogenomic arrangement of the family Halomonadaceae.</title>
        <authorList>
            <person name="De La Haba R."/>
            <person name="Chuvochina M."/>
            <person name="Wittouck S."/>
            <person name="Arahal D.R."/>
            <person name="Sanchez-Porro C."/>
            <person name="Hugenholtz P."/>
            <person name="Ventosa A."/>
        </authorList>
    </citation>
    <scope>NUCLEOTIDE SEQUENCE [LARGE SCALE GENOMIC DNA]</scope>
    <source>
        <strain evidence="6 7">DSM 23530</strain>
    </source>
</reference>